<reference evidence="5 6" key="1">
    <citation type="submission" date="2016-05" db="EMBL/GenBank/DDBJ databases">
        <title>A degradative enzymes factory behind the ericoid mycorrhizal symbiosis.</title>
        <authorList>
            <consortium name="DOE Joint Genome Institute"/>
            <person name="Martino E."/>
            <person name="Morin E."/>
            <person name="Grelet G."/>
            <person name="Kuo A."/>
            <person name="Kohler A."/>
            <person name="Daghino S."/>
            <person name="Barry K."/>
            <person name="Choi C."/>
            <person name="Cichocki N."/>
            <person name="Clum A."/>
            <person name="Copeland A."/>
            <person name="Hainaut M."/>
            <person name="Haridas S."/>
            <person name="Labutti K."/>
            <person name="Lindquist E."/>
            <person name="Lipzen A."/>
            <person name="Khouja H.-R."/>
            <person name="Murat C."/>
            <person name="Ohm R."/>
            <person name="Olson A."/>
            <person name="Spatafora J."/>
            <person name="Veneault-Fourrey C."/>
            <person name="Henrissat B."/>
            <person name="Grigoriev I."/>
            <person name="Martin F."/>
            <person name="Perotto S."/>
        </authorList>
    </citation>
    <scope>NUCLEOTIDE SEQUENCE [LARGE SCALE GENOMIC DNA]</scope>
    <source>
        <strain evidence="5 6">UAMH 7357</strain>
    </source>
</reference>
<dbReference type="PANTHER" id="PTHR11552:SF213">
    <property type="entry name" value="DEHYDROGENASE, PUTATIVE-RELATED"/>
    <property type="match status" value="1"/>
</dbReference>
<dbReference type="EMBL" id="KZ613489">
    <property type="protein sequence ID" value="PMD19363.1"/>
    <property type="molecule type" value="Genomic_DNA"/>
</dbReference>
<dbReference type="SUPFAM" id="SSF54373">
    <property type="entry name" value="FAD-linked reductases, C-terminal domain"/>
    <property type="match status" value="1"/>
</dbReference>
<dbReference type="GO" id="GO:0050660">
    <property type="term" value="F:flavin adenine dinucleotide binding"/>
    <property type="evidence" value="ECO:0007669"/>
    <property type="project" value="InterPro"/>
</dbReference>
<evidence type="ECO:0000313" key="6">
    <source>
        <dbReference type="Proteomes" id="UP000235672"/>
    </source>
</evidence>
<dbReference type="GO" id="GO:0016614">
    <property type="term" value="F:oxidoreductase activity, acting on CH-OH group of donors"/>
    <property type="evidence" value="ECO:0007669"/>
    <property type="project" value="InterPro"/>
</dbReference>
<dbReference type="InterPro" id="IPR000172">
    <property type="entry name" value="GMC_OxRdtase_N"/>
</dbReference>
<accession>A0A2J6PZA6</accession>
<dbReference type="Pfam" id="PF05199">
    <property type="entry name" value="GMC_oxred_C"/>
    <property type="match status" value="1"/>
</dbReference>
<dbReference type="SUPFAM" id="SSF51905">
    <property type="entry name" value="FAD/NAD(P)-binding domain"/>
    <property type="match status" value="1"/>
</dbReference>
<keyword evidence="6" id="KW-1185">Reference proteome</keyword>
<feature type="binding site" evidence="2">
    <location>
        <begin position="155"/>
        <end position="158"/>
    </location>
    <ligand>
        <name>FAD</name>
        <dbReference type="ChEBI" id="CHEBI:57692"/>
    </ligand>
</feature>
<dbReference type="Pfam" id="PF00732">
    <property type="entry name" value="GMC_oxred_N"/>
    <property type="match status" value="1"/>
</dbReference>
<dbReference type="InterPro" id="IPR036188">
    <property type="entry name" value="FAD/NAD-bd_sf"/>
</dbReference>
<dbReference type="Gene3D" id="3.30.560.10">
    <property type="entry name" value="Glucose Oxidase, domain 3"/>
    <property type="match status" value="1"/>
</dbReference>
<protein>
    <submittedName>
        <fullName evidence="5">GMC oxidoreductase</fullName>
    </submittedName>
</protein>
<keyword evidence="2" id="KW-0285">Flavoprotein</keyword>
<dbReference type="Proteomes" id="UP000235672">
    <property type="component" value="Unassembled WGS sequence"/>
</dbReference>
<sequence>MLVLPVLSFFAISAALVTSSPTSSWGNGKRSANVTQLENYDYIVVGSGAGGGPLAARLAIYGKKVLVLEAGDDQGESLQESIPAFYAASSEYAPMSWDFFVRHYPNDTREALNNKATYETPTGETYIGLDPPAGSTLKGIWYPRAGTLGGCGAHNAMVTVYPHEEDWSLIELLTGDSSWAPSNMRQYFERLEKNEYLTNFTDSTASGHGFNGWLGTDEMHLSLSAADPQILDMISATNRVLNGPSTANITNLAELENAFPFDMNTDYPDRDYTEAMYRIPMAVSDGARSSPRDFLLATANAAYANGTKKYQLDIRTHAFVTKIRFSNTNGTPRAVGVDFLDGESLYSADSRSGSNTGIPGSVNATHEVIISAGTFNTPQILKLSGIGPKDELENFDIPVVVDLPGVGANLADHYEISTVVKFDTDFTFLEECTFLQTANDPCYIQYVTNATERGPYATTLLPVAALLKSSVSGGIRDTFMFGGPINFHGYFQGYTAAALADLQHWSWVALKAHEHDVAGTVTLRSANPLDTPNINFNFYDAGTTFLGADEFDIQPSVEGIEWSRRVYENLSPNYHFTEVIPGANVTTEEEIKEFIRNQAWGHHAACTAKMGSPLDPTAVVDSQFRVRGVSGLRIVDASVFPQMPGFFPVVSVYMISEKAADVIIAANP</sequence>
<evidence type="ECO:0000259" key="4">
    <source>
        <dbReference type="PROSITE" id="PS00624"/>
    </source>
</evidence>
<name>A0A2J6PZA6_9HELO</name>
<organism evidence="5 6">
    <name type="scientific">Hyaloscypha hepaticicola</name>
    <dbReference type="NCBI Taxonomy" id="2082293"/>
    <lineage>
        <taxon>Eukaryota</taxon>
        <taxon>Fungi</taxon>
        <taxon>Dikarya</taxon>
        <taxon>Ascomycota</taxon>
        <taxon>Pezizomycotina</taxon>
        <taxon>Leotiomycetes</taxon>
        <taxon>Helotiales</taxon>
        <taxon>Hyaloscyphaceae</taxon>
        <taxon>Hyaloscypha</taxon>
    </lineage>
</organism>
<comment type="similarity">
    <text evidence="1">Belongs to the GMC oxidoreductase family.</text>
</comment>
<dbReference type="STRING" id="1745343.A0A2J6PZA6"/>
<evidence type="ECO:0000256" key="3">
    <source>
        <dbReference type="SAM" id="SignalP"/>
    </source>
</evidence>
<dbReference type="InterPro" id="IPR007867">
    <property type="entry name" value="GMC_OxRtase_C"/>
</dbReference>
<gene>
    <name evidence="5" type="ORF">NA56DRAFT_200511</name>
</gene>
<comment type="cofactor">
    <cofactor evidence="2">
        <name>FAD</name>
        <dbReference type="ChEBI" id="CHEBI:57692"/>
    </cofactor>
</comment>
<dbReference type="AlphaFoldDB" id="A0A2J6PZA6"/>
<evidence type="ECO:0000313" key="5">
    <source>
        <dbReference type="EMBL" id="PMD19363.1"/>
    </source>
</evidence>
<feature type="signal peptide" evidence="3">
    <location>
        <begin position="1"/>
        <end position="19"/>
    </location>
</feature>
<feature type="chain" id="PRO_5014332108" evidence="3">
    <location>
        <begin position="20"/>
        <end position="668"/>
    </location>
</feature>
<dbReference type="PANTHER" id="PTHR11552">
    <property type="entry name" value="GLUCOSE-METHANOL-CHOLINE GMC OXIDOREDUCTASE"/>
    <property type="match status" value="1"/>
</dbReference>
<dbReference type="OrthoDB" id="269227at2759"/>
<keyword evidence="2" id="KW-0274">FAD</keyword>
<feature type="binding site" evidence="2">
    <location>
        <position position="320"/>
    </location>
    <ligand>
        <name>FAD</name>
        <dbReference type="ChEBI" id="CHEBI:57692"/>
    </ligand>
</feature>
<dbReference type="PROSITE" id="PS00624">
    <property type="entry name" value="GMC_OXRED_2"/>
    <property type="match status" value="1"/>
</dbReference>
<keyword evidence="3" id="KW-0732">Signal</keyword>
<evidence type="ECO:0000256" key="2">
    <source>
        <dbReference type="PIRSR" id="PIRSR000137-2"/>
    </source>
</evidence>
<dbReference type="InterPro" id="IPR012132">
    <property type="entry name" value="GMC_OxRdtase"/>
</dbReference>
<feature type="domain" description="Glucose-methanol-choline oxidoreductase N-terminal" evidence="4">
    <location>
        <begin position="373"/>
        <end position="387"/>
    </location>
</feature>
<proteinExistence type="inferred from homology"/>
<evidence type="ECO:0000256" key="1">
    <source>
        <dbReference type="ARBA" id="ARBA00010790"/>
    </source>
</evidence>
<dbReference type="PIRSF" id="PIRSF000137">
    <property type="entry name" value="Alcohol_oxidase"/>
    <property type="match status" value="1"/>
</dbReference>
<dbReference type="Gene3D" id="3.50.50.60">
    <property type="entry name" value="FAD/NAD(P)-binding domain"/>
    <property type="match status" value="1"/>
</dbReference>